<accession>G5A7U3</accession>
<dbReference type="EMBL" id="JH159161">
    <property type="protein sequence ID" value="EGZ07969.1"/>
    <property type="molecule type" value="Genomic_DNA"/>
</dbReference>
<dbReference type="AlphaFoldDB" id="G5A7U3"/>
<feature type="non-terminal residue" evidence="1">
    <location>
        <position position="1"/>
    </location>
</feature>
<dbReference type="RefSeq" id="XP_009536141.1">
    <property type="nucleotide sequence ID" value="XM_009537846.1"/>
</dbReference>
<dbReference type="Proteomes" id="UP000002640">
    <property type="component" value="Unassembled WGS sequence"/>
</dbReference>
<dbReference type="GeneID" id="20653006"/>
<protein>
    <submittedName>
        <fullName evidence="1">Uncharacterized protein</fullName>
    </submittedName>
</protein>
<reference evidence="1 2" key="1">
    <citation type="journal article" date="2006" name="Science">
        <title>Phytophthora genome sequences uncover evolutionary origins and mechanisms of pathogenesis.</title>
        <authorList>
            <person name="Tyler B.M."/>
            <person name="Tripathy S."/>
            <person name="Zhang X."/>
            <person name="Dehal P."/>
            <person name="Jiang R.H."/>
            <person name="Aerts A."/>
            <person name="Arredondo F.D."/>
            <person name="Baxter L."/>
            <person name="Bensasson D."/>
            <person name="Beynon J.L."/>
            <person name="Chapman J."/>
            <person name="Damasceno C.M."/>
            <person name="Dorrance A.E."/>
            <person name="Dou D."/>
            <person name="Dickerman A.W."/>
            <person name="Dubchak I.L."/>
            <person name="Garbelotto M."/>
            <person name="Gijzen M."/>
            <person name="Gordon S.G."/>
            <person name="Govers F."/>
            <person name="Grunwald N.J."/>
            <person name="Huang W."/>
            <person name="Ivors K.L."/>
            <person name="Jones R.W."/>
            <person name="Kamoun S."/>
            <person name="Krampis K."/>
            <person name="Lamour K.H."/>
            <person name="Lee M.K."/>
            <person name="McDonald W.H."/>
            <person name="Medina M."/>
            <person name="Meijer H.J."/>
            <person name="Nordberg E.K."/>
            <person name="Maclean D.J."/>
            <person name="Ospina-Giraldo M.D."/>
            <person name="Morris P.F."/>
            <person name="Phuntumart V."/>
            <person name="Putnam N.H."/>
            <person name="Rash S."/>
            <person name="Rose J.K."/>
            <person name="Sakihama Y."/>
            <person name="Salamov A.A."/>
            <person name="Savidor A."/>
            <person name="Scheuring C.F."/>
            <person name="Smith B.M."/>
            <person name="Sobral B.W."/>
            <person name="Terry A."/>
            <person name="Torto-Alalibo T.A."/>
            <person name="Win J."/>
            <person name="Xu Z."/>
            <person name="Zhang H."/>
            <person name="Grigoriev I.V."/>
            <person name="Rokhsar D.S."/>
            <person name="Boore J.L."/>
        </authorList>
    </citation>
    <scope>NUCLEOTIDE SEQUENCE [LARGE SCALE GENOMIC DNA]</scope>
    <source>
        <strain evidence="1 2">P6497</strain>
    </source>
</reference>
<keyword evidence="2" id="KW-1185">Reference proteome</keyword>
<sequence>HRAIVGFTFPRVPLSVAWELWWFGCPSKNWPPYRSLVPMDLPNKNTRKRLSDFRFIKPSEITRKEQLQWSTVVNLLRRHNR</sequence>
<dbReference type="InParanoid" id="G5A7U3"/>
<feature type="non-terminal residue" evidence="1">
    <location>
        <position position="81"/>
    </location>
</feature>
<dbReference type="KEGG" id="psoj:PHYSODRAFT_453555"/>
<evidence type="ECO:0000313" key="2">
    <source>
        <dbReference type="Proteomes" id="UP000002640"/>
    </source>
</evidence>
<evidence type="ECO:0000313" key="1">
    <source>
        <dbReference type="EMBL" id="EGZ07969.1"/>
    </source>
</evidence>
<name>G5A7U3_PHYSP</name>
<gene>
    <name evidence="1" type="ORF">PHYSODRAFT_453555</name>
</gene>
<organism evidence="1 2">
    <name type="scientific">Phytophthora sojae (strain P6497)</name>
    <name type="common">Soybean stem and root rot agent</name>
    <name type="synonym">Phytophthora megasperma f. sp. glycines</name>
    <dbReference type="NCBI Taxonomy" id="1094619"/>
    <lineage>
        <taxon>Eukaryota</taxon>
        <taxon>Sar</taxon>
        <taxon>Stramenopiles</taxon>
        <taxon>Oomycota</taxon>
        <taxon>Peronosporomycetes</taxon>
        <taxon>Peronosporales</taxon>
        <taxon>Peronosporaceae</taxon>
        <taxon>Phytophthora</taxon>
    </lineage>
</organism>
<proteinExistence type="predicted"/>